<reference evidence="2" key="1">
    <citation type="journal article" date="2013" name="Genetics">
        <title>The draft genome and transcriptome of Panagrellus redivivus are shaped by the harsh demands of a free-living lifestyle.</title>
        <authorList>
            <person name="Srinivasan J."/>
            <person name="Dillman A.R."/>
            <person name="Macchietto M.G."/>
            <person name="Heikkinen L."/>
            <person name="Lakso M."/>
            <person name="Fracchia K.M."/>
            <person name="Antoshechkin I."/>
            <person name="Mortazavi A."/>
            <person name="Wong G."/>
            <person name="Sternberg P.W."/>
        </authorList>
    </citation>
    <scope>NUCLEOTIDE SEQUENCE [LARGE SCALE GENOMIC DNA]</scope>
    <source>
        <strain evidence="2">MT8872</strain>
    </source>
</reference>
<name>A0A7E4UTI8_PANRE</name>
<feature type="region of interest" description="Disordered" evidence="1">
    <location>
        <begin position="855"/>
        <end position="880"/>
    </location>
</feature>
<feature type="compositionally biased region" description="Low complexity" evidence="1">
    <location>
        <begin position="430"/>
        <end position="443"/>
    </location>
</feature>
<proteinExistence type="predicted"/>
<feature type="compositionally biased region" description="Polar residues" evidence="1">
    <location>
        <begin position="401"/>
        <end position="417"/>
    </location>
</feature>
<accession>A0A7E4UTI8</accession>
<feature type="region of interest" description="Disordered" evidence="1">
    <location>
        <begin position="187"/>
        <end position="228"/>
    </location>
</feature>
<feature type="region of interest" description="Disordered" evidence="1">
    <location>
        <begin position="749"/>
        <end position="788"/>
    </location>
</feature>
<feature type="region of interest" description="Disordered" evidence="1">
    <location>
        <begin position="264"/>
        <end position="304"/>
    </location>
</feature>
<feature type="compositionally biased region" description="Low complexity" evidence="1">
    <location>
        <begin position="200"/>
        <end position="228"/>
    </location>
</feature>
<keyword evidence="2" id="KW-1185">Reference proteome</keyword>
<feature type="compositionally biased region" description="Basic and acidic residues" evidence="1">
    <location>
        <begin position="444"/>
        <end position="456"/>
    </location>
</feature>
<reference evidence="3" key="2">
    <citation type="submission" date="2020-10" db="UniProtKB">
        <authorList>
            <consortium name="WormBaseParasite"/>
        </authorList>
    </citation>
    <scope>IDENTIFICATION</scope>
</reference>
<feature type="region of interest" description="Disordered" evidence="1">
    <location>
        <begin position="401"/>
        <end position="458"/>
    </location>
</feature>
<organism evidence="2 3">
    <name type="scientific">Panagrellus redivivus</name>
    <name type="common">Microworm</name>
    <dbReference type="NCBI Taxonomy" id="6233"/>
    <lineage>
        <taxon>Eukaryota</taxon>
        <taxon>Metazoa</taxon>
        <taxon>Ecdysozoa</taxon>
        <taxon>Nematoda</taxon>
        <taxon>Chromadorea</taxon>
        <taxon>Rhabditida</taxon>
        <taxon>Tylenchina</taxon>
        <taxon>Panagrolaimomorpha</taxon>
        <taxon>Panagrolaimoidea</taxon>
        <taxon>Panagrolaimidae</taxon>
        <taxon>Panagrellus</taxon>
    </lineage>
</organism>
<evidence type="ECO:0000313" key="2">
    <source>
        <dbReference type="Proteomes" id="UP000492821"/>
    </source>
</evidence>
<evidence type="ECO:0000256" key="1">
    <source>
        <dbReference type="SAM" id="MobiDB-lite"/>
    </source>
</evidence>
<feature type="compositionally biased region" description="Low complexity" evidence="1">
    <location>
        <begin position="754"/>
        <end position="787"/>
    </location>
</feature>
<dbReference type="Proteomes" id="UP000492821">
    <property type="component" value="Unassembled WGS sequence"/>
</dbReference>
<protein>
    <submittedName>
        <fullName evidence="3">DUF4758 domain-containing protein</fullName>
    </submittedName>
</protein>
<dbReference type="AlphaFoldDB" id="A0A7E4UTI8"/>
<sequence length="880" mass="96492">MAFAVVSSASLKNQNTGFKVVEHKAHRHAMERLEPDLAATIFHGIQRNPLQRTTTVKPVMFPKSPTMRGKRSSSHEAAAKAINDFTSIDRVVFLGNDDPLHEEYDSLSADFDLDAKPIHIDHVDKPDDEVSFSVTSPVILDELEEIGETSILPSGVTRKVIDEEPTVVTGSASEASEATTVATLVEGSGTEETTTDETATEAVANTSETVLSTSDDSSTTDTPTTTTSPVSKITLINEVVATAVEATSTPWPEVVVIQESIDAKPAESEPKTAKPIGVTVPSFDLSEDDETESETEKPEAAIPPRAQPVVRQEVQPSSDHIVQPQLTPNRRILDSSVVKRRNIISNDPPPSAFQKFFRRRELLRAQQANEFRFRSVAARRVKRAAEYEDYDTVSIATTKAEQKATTPASGEWNTDATRPTFAPKLVPKGTEATTTPVPTTTEAPKTEEAEKTETSDRPLTAAQKLARLEASAPQRRGLITGKTGRNDGQIRPQTVGNGRIQIKYIDSERPVVPDRSFIRILPNLVPKKPAQPLRDTPNAEKPIIEKNPVRVNPTKAPRPIVSPTPAPQRTVFQQVPVQRFQQPQPQLVFPQGPNYPPVQIWQQPQFRNPQFVQRPFPPVSIDTHRQEVSILPVPTPRPTTRRPVVRSKVVHSGDVVKEVGPRVQQQELNIVRIYQHFGTTKQAFVRPATTPAPTTTEKPTTTTTQRPKWVGVTFTTHPTPTAPFDEDLVSTPAPKAASHVRTHEFDLYDEVNAETTTTTTTTTPTSTTTTPTSTTTTQAPTTTTEESIAVPQSAEKFVHVHEKPDAFPDPDPSPFDYITDEEAASEKVAKKAKQQPKLVKFADSEDVKAFPARDFTGDAPSAHPDLRGFGDKVITSVGLS</sequence>
<dbReference type="WBParaSite" id="Pan_g12300.t1">
    <property type="protein sequence ID" value="Pan_g12300.t1"/>
    <property type="gene ID" value="Pan_g12300"/>
</dbReference>
<evidence type="ECO:0000313" key="3">
    <source>
        <dbReference type="WBParaSite" id="Pan_g12300.t1"/>
    </source>
</evidence>